<dbReference type="EMBL" id="MJIE01000001">
    <property type="protein sequence ID" value="OLR55297.1"/>
    <property type="molecule type" value="Genomic_DNA"/>
</dbReference>
<protein>
    <submittedName>
        <fullName evidence="1">Uncharacterized protein</fullName>
    </submittedName>
</protein>
<sequence length="80" mass="9314">MSCPICGIVATETRQCPEHYGRPVCVSHCYRCRYYDADPRTTITCRWHIYNEKKIDNETMIANLREIMGRKRSDDGTGIL</sequence>
<evidence type="ECO:0000313" key="1">
    <source>
        <dbReference type="EMBL" id="OLR55297.1"/>
    </source>
</evidence>
<dbReference type="STRING" id="1261640.BHK98_03985"/>
<gene>
    <name evidence="1" type="ORF">BHK98_03985</name>
</gene>
<dbReference type="AlphaFoldDB" id="A0A1Q9JGN2"/>
<dbReference type="Proteomes" id="UP000187404">
    <property type="component" value="Unassembled WGS sequence"/>
</dbReference>
<reference evidence="1 2" key="1">
    <citation type="journal article" date="2016" name="Appl. Environ. Microbiol.">
        <title>Function and Phylogeny of Bacterial Butyryl Coenzyme A:Acetate Transferases and Their Diversity in the Proximal Colon of Swine.</title>
        <authorList>
            <person name="Trachsel J."/>
            <person name="Bayles D.O."/>
            <person name="Looft T."/>
            <person name="Levine U.Y."/>
            <person name="Allen H.K."/>
        </authorList>
    </citation>
    <scope>NUCLEOTIDE SEQUENCE [LARGE SCALE GENOMIC DNA]</scope>
    <source>
        <strain evidence="1 2">68-3-10</strain>
    </source>
</reference>
<name>A0A1Q9JGN2_9FIRM</name>
<keyword evidence="2" id="KW-1185">Reference proteome</keyword>
<proteinExistence type="predicted"/>
<organism evidence="1 2">
    <name type="scientific">Hornefia porci</name>
    <dbReference type="NCBI Taxonomy" id="2652292"/>
    <lineage>
        <taxon>Bacteria</taxon>
        <taxon>Bacillati</taxon>
        <taxon>Bacillota</taxon>
        <taxon>Clostridia</taxon>
        <taxon>Peptostreptococcales</taxon>
        <taxon>Anaerovoracaceae</taxon>
        <taxon>Hornefia</taxon>
    </lineage>
</organism>
<dbReference type="RefSeq" id="WP_075712292.1">
    <property type="nucleotide sequence ID" value="NZ_MJIE01000001.1"/>
</dbReference>
<comment type="caution">
    <text evidence="1">The sequence shown here is derived from an EMBL/GenBank/DDBJ whole genome shotgun (WGS) entry which is preliminary data.</text>
</comment>
<dbReference type="OrthoDB" id="9926375at2"/>
<accession>A0A1Q9JGN2</accession>
<evidence type="ECO:0000313" key="2">
    <source>
        <dbReference type="Proteomes" id="UP000187404"/>
    </source>
</evidence>